<dbReference type="EMBL" id="JAGJCF010000005">
    <property type="protein sequence ID" value="MBP0615982.1"/>
    <property type="molecule type" value="Genomic_DNA"/>
</dbReference>
<accession>A0ABS4BHE0</accession>
<keyword evidence="3" id="KW-1185">Reference proteome</keyword>
<feature type="compositionally biased region" description="Basic and acidic residues" evidence="1">
    <location>
        <begin position="1"/>
        <end position="16"/>
    </location>
</feature>
<evidence type="ECO:0000313" key="3">
    <source>
        <dbReference type="Proteomes" id="UP000678276"/>
    </source>
</evidence>
<evidence type="ECO:0000313" key="2">
    <source>
        <dbReference type="EMBL" id="MBP0615982.1"/>
    </source>
</evidence>
<organism evidence="2 3">
    <name type="scientific">Jiella mangrovi</name>
    <dbReference type="NCBI Taxonomy" id="2821407"/>
    <lineage>
        <taxon>Bacteria</taxon>
        <taxon>Pseudomonadati</taxon>
        <taxon>Pseudomonadota</taxon>
        <taxon>Alphaproteobacteria</taxon>
        <taxon>Hyphomicrobiales</taxon>
        <taxon>Aurantimonadaceae</taxon>
        <taxon>Jiella</taxon>
    </lineage>
</organism>
<reference evidence="2 3" key="1">
    <citation type="submission" date="2021-04" db="EMBL/GenBank/DDBJ databases">
        <title>Whole genome sequence of Jiella sp. KSK16Y-1.</title>
        <authorList>
            <person name="Tuo L."/>
        </authorList>
    </citation>
    <scope>NUCLEOTIDE SEQUENCE [LARGE SCALE GENOMIC DNA]</scope>
    <source>
        <strain evidence="2 3">KSK16Y-1</strain>
    </source>
</reference>
<dbReference type="InterPro" id="IPR009780">
    <property type="entry name" value="DUF1344"/>
</dbReference>
<comment type="caution">
    <text evidence="2">The sequence shown here is derived from an EMBL/GenBank/DDBJ whole genome shotgun (WGS) entry which is preliminary data.</text>
</comment>
<evidence type="ECO:0000256" key="1">
    <source>
        <dbReference type="SAM" id="MobiDB-lite"/>
    </source>
</evidence>
<feature type="region of interest" description="Disordered" evidence="1">
    <location>
        <begin position="1"/>
        <end position="33"/>
    </location>
</feature>
<sequence length="171" mass="18433">MREFQQRHSFHLEAGKRRQHPPDGAATRRDLTASIRRNGAVYSPRVRHDEDAQMRSLTLPLTLATSLLIGTSAFAASPTMSGSSTANDAMSTSATSHKMATKHATVAKTHVASGKIRSIDAKANTLTLTNGKKFLLPADFTKSSVKTGEHVRISYMMAGKHMSATAVKAVD</sequence>
<protein>
    <submittedName>
        <fullName evidence="2">DUF1344 domain-containing protein</fullName>
    </submittedName>
</protein>
<dbReference type="RefSeq" id="WP_209594387.1">
    <property type="nucleotide sequence ID" value="NZ_JAGJCF010000005.1"/>
</dbReference>
<dbReference type="Proteomes" id="UP000678276">
    <property type="component" value="Unassembled WGS sequence"/>
</dbReference>
<name>A0ABS4BHE0_9HYPH</name>
<proteinExistence type="predicted"/>
<dbReference type="Pfam" id="PF07076">
    <property type="entry name" value="DUF1344"/>
    <property type="match status" value="1"/>
</dbReference>
<gene>
    <name evidence="2" type="ORF">J6595_10345</name>
</gene>